<proteinExistence type="predicted"/>
<name>A0ACC5WPW7_PANGG</name>
<sequence>MRGDITHAVQMSEWKRIFDENRVIPPPNQTARLAQGPSQAFQLVLERLDGLHLNQAEEVRSYRFELRVSLFDNNLHRFFGRTWKSEPHQASKRNQEQPSKVHFNEVVYFHTSLCLASVVAVVELVSLSPGTDTSQNAVGQGFGILQLFSGQAEGEGRLTLFHGTPRALLHPTLRDPLQMNAVLSAIEGTQLLYSLQPHPALNPIMHLLPPNIMVSGHELIPGVLPPTDSTGDALQRPRLLPAFSCALERVCVSLAPSIQAFEADLLERLNNDRNNTGMGAEVRSVVVQERRLHVGVHNGLGWVDGPQVMVLEPKAGGSGGLKQSSTETNSSALMLRGNVELRMIRHPAFSLLFQLEYVFSVPLAGDGKMPSMAVQRAVFMQCVRWGVWSPFSDPDGPCESVCVSLQGGALPNPCGVMVYTAHTHQTDAERSVIKFKFIYNTEGATSTATPKSISQEKPQPKKWHVTSQDESKLGLEASPLRTTRGPGLSLSQLAVASHYPTLSHTTGSPWQQQLPAPLVLSPMASAHQLSHVVHPAVGIAHLEVSAMEREGMRDAPEEECDLHELTFTPVHAPVITLGTHTTGSSRTGSRGFLAHLFSSRFPEIRDDLNQVAELLDPDEPVNFDPHREEADPLQANTLLLQFLAFSRVHQAGVNIEWPSTVHFTFQLYRFPPVTTQRLKLVASEASSRPDYPCILFVTNRDGSVGSGPPGLQLQYRVDPAFLKPGERVWFLRYLALHTLHIDVWDSDSLLLIGSAAVQLKHLLRQGRAAVQVIHELEVISTEYLQDASLAREHAGGQRAMPAMSVYTIVKGRLHIRLGNIGKLSAHLLRQGRAAVQVIHELEVISTEYLQDASLAREHAGGQRAMPAMSVYTIVKGRLHIRLGNIGGVVQKNSNSSVLLPPSRSHVIQPSQTPTGFQGGSLSSNTILNLNARNARRAQRLPDIDGELASLLQSRMREVDGARLQSRGETEEVRQRKIDRMTAVRQYEENTTSNTQEKASYMRRKEDRAQHSQDLRLIEAYRERCKVEGIINMLSQAITTTHTIYATLGTAEFFEFVLKNPFNIPQTVTIECEDPELSVIVNAEEWRYFKDLTKTCTPLEVEMFHMKEGSSTPQVYLRPRESIHIPLKYQSFVSGHVLLSQDPKTSNSLHFAHHQQYNTVMAKSIKVFFRAADSQPLAICQVRVEPTPHIVDQTFRFYQPELSFFKKAIRLPPAEPGTPDVCSRLQVRCSDPNVICHVIATAPGEPQDIYLKVPGAPSPQIKTFVITVFNDPWLASPTQTWQVYMHYLQKMDISCVCGTLSWHSLVLRGTQSIRKVKCYISHPLELQVDPEEVFALPALAVQDIRLGVKALHSGSCFRYLNVVDVDTRQLVASWLLCLTCRQPVISRAFEIQVPVGGGRGSNKKISFTNPYPSSRGFRLCSDHPDLLQFKEEKFQIEGGASYNIGLRFAPSQSAGTEEILVFINDLDDKNEETYCIKVVYR</sequence>
<dbReference type="EMBL" id="CM040461">
    <property type="protein sequence ID" value="MCI4380710.1"/>
    <property type="molecule type" value="Genomic_DNA"/>
</dbReference>
<organism evidence="1 2">
    <name type="scientific">Pangasianodon gigas</name>
    <name type="common">Mekong giant catfish</name>
    <name type="synonym">Pangasius gigas</name>
    <dbReference type="NCBI Taxonomy" id="30993"/>
    <lineage>
        <taxon>Eukaryota</taxon>
        <taxon>Metazoa</taxon>
        <taxon>Chordata</taxon>
        <taxon>Craniata</taxon>
        <taxon>Vertebrata</taxon>
        <taxon>Euteleostomi</taxon>
        <taxon>Actinopterygii</taxon>
        <taxon>Neopterygii</taxon>
        <taxon>Teleostei</taxon>
        <taxon>Ostariophysi</taxon>
        <taxon>Siluriformes</taxon>
        <taxon>Pangasiidae</taxon>
        <taxon>Pangasianodon</taxon>
    </lineage>
</organism>
<evidence type="ECO:0000313" key="1">
    <source>
        <dbReference type="EMBL" id="MCI4380710.1"/>
    </source>
</evidence>
<gene>
    <name evidence="1" type="ORF">PGIGA_G00243110</name>
</gene>
<comment type="caution">
    <text evidence="1">The sequence shown here is derived from an EMBL/GenBank/DDBJ whole genome shotgun (WGS) entry which is preliminary data.</text>
</comment>
<keyword evidence="2" id="KW-1185">Reference proteome</keyword>
<evidence type="ECO:0000313" key="2">
    <source>
        <dbReference type="Proteomes" id="UP000829447"/>
    </source>
</evidence>
<accession>A0ACC5WPW7</accession>
<dbReference type="Proteomes" id="UP000829447">
    <property type="component" value="Linkage Group LG8"/>
</dbReference>
<reference evidence="1 2" key="1">
    <citation type="journal article" date="2022" name="bioRxiv">
        <title>An ancient truncated duplication of the anti-Mullerian hormone receptor type 2 gene is a potential conserved master sex determinant in the Pangasiidae catfish family.</title>
        <authorList>
            <person name="Wen M."/>
            <person name="Pan Q."/>
            <person name="Jouanno E."/>
            <person name="Montfort J."/>
            <person name="Zahm M."/>
            <person name="Cabau C."/>
            <person name="Klopp C."/>
            <person name="Iampietro C."/>
            <person name="Roques C."/>
            <person name="Bouchez O."/>
            <person name="Castinel A."/>
            <person name="Donnadieu C."/>
            <person name="Parrinello H."/>
            <person name="Poncet C."/>
            <person name="Belmonte E."/>
            <person name="Gautier V."/>
            <person name="Avarre J.-C."/>
            <person name="Dugue R."/>
            <person name="Gustiano R."/>
            <person name="Ha T.T.T."/>
            <person name="Campet M."/>
            <person name="Sriphairoj K."/>
            <person name="Ribolli J."/>
            <person name="de Almeida F.L."/>
            <person name="Desvignes T."/>
            <person name="Postlethwait J.H."/>
            <person name="Bucao C.F."/>
            <person name="Robinson-Rechavi M."/>
            <person name="Bobe J."/>
            <person name="Herpin A."/>
            <person name="Guiguen Y."/>
        </authorList>
    </citation>
    <scope>NUCLEOTIDE SEQUENCE [LARGE SCALE GENOMIC DNA]</scope>
    <source>
        <strain evidence="1">YG-Dec2019</strain>
    </source>
</reference>
<protein>
    <submittedName>
        <fullName evidence="1">Uncharacterized protein</fullName>
    </submittedName>
</protein>